<evidence type="ECO:0000313" key="1">
    <source>
        <dbReference type="EMBL" id="CAG8464896.1"/>
    </source>
</evidence>
<proteinExistence type="predicted"/>
<comment type="caution">
    <text evidence="1">The sequence shown here is derived from an EMBL/GenBank/DDBJ whole genome shotgun (WGS) entry which is preliminary data.</text>
</comment>
<dbReference type="Proteomes" id="UP000789366">
    <property type="component" value="Unassembled WGS sequence"/>
</dbReference>
<gene>
    <name evidence="1" type="ORF">SPELUC_LOCUS1426</name>
</gene>
<keyword evidence="2" id="KW-1185">Reference proteome</keyword>
<protein>
    <submittedName>
        <fullName evidence="1">703_t:CDS:1</fullName>
    </submittedName>
</protein>
<dbReference type="EMBL" id="CAJVPW010000760">
    <property type="protein sequence ID" value="CAG8464896.1"/>
    <property type="molecule type" value="Genomic_DNA"/>
</dbReference>
<name>A0ACA9KBX9_9GLOM</name>
<sequence>MVETRDGSGLLVVKVTLIILSLLFLSLFIATRIVSDESVTHIELKNDEITMFSPNYFAITNCTGLNDSCQMNCKNYGESIRDGYRAILNISDCVFKSNSRLEIWLSNVTNWVAIRFDDKKIFEIFDYPDYVILTQWSLIRIRRKVTRNLIRNWKEYLGFFPEYNETSSYETFLYGVFPTSQPSTAILDLIAESLDTKFHTEVSVLGTLGGIWSLMLLIYAKLFGAGKFEPLGILHKRGYFAKRP</sequence>
<accession>A0ACA9KBX9</accession>
<evidence type="ECO:0000313" key="2">
    <source>
        <dbReference type="Proteomes" id="UP000789366"/>
    </source>
</evidence>
<organism evidence="1 2">
    <name type="scientific">Cetraspora pellucida</name>
    <dbReference type="NCBI Taxonomy" id="1433469"/>
    <lineage>
        <taxon>Eukaryota</taxon>
        <taxon>Fungi</taxon>
        <taxon>Fungi incertae sedis</taxon>
        <taxon>Mucoromycota</taxon>
        <taxon>Glomeromycotina</taxon>
        <taxon>Glomeromycetes</taxon>
        <taxon>Diversisporales</taxon>
        <taxon>Gigasporaceae</taxon>
        <taxon>Cetraspora</taxon>
    </lineage>
</organism>
<reference evidence="1" key="1">
    <citation type="submission" date="2021-06" db="EMBL/GenBank/DDBJ databases">
        <authorList>
            <person name="Kallberg Y."/>
            <person name="Tangrot J."/>
            <person name="Rosling A."/>
        </authorList>
    </citation>
    <scope>NUCLEOTIDE SEQUENCE</scope>
    <source>
        <strain evidence="1">28 12/20/2015</strain>
    </source>
</reference>